<feature type="compositionally biased region" description="Pro residues" evidence="1">
    <location>
        <begin position="116"/>
        <end position="131"/>
    </location>
</feature>
<protein>
    <submittedName>
        <fullName evidence="3">Uncharacterized protein</fullName>
    </submittedName>
</protein>
<feature type="compositionally biased region" description="Pro residues" evidence="1">
    <location>
        <begin position="99"/>
        <end position="108"/>
    </location>
</feature>
<keyword evidence="4" id="KW-1185">Reference proteome</keyword>
<accession>A0A2V3TRC6</accession>
<feature type="region of interest" description="Disordered" evidence="1">
    <location>
        <begin position="58"/>
        <end position="153"/>
    </location>
</feature>
<organism evidence="3 4">
    <name type="scientific">Chelatococcus asaccharovorans</name>
    <dbReference type="NCBI Taxonomy" id="28210"/>
    <lineage>
        <taxon>Bacteria</taxon>
        <taxon>Pseudomonadati</taxon>
        <taxon>Pseudomonadota</taxon>
        <taxon>Alphaproteobacteria</taxon>
        <taxon>Hyphomicrobiales</taxon>
        <taxon>Chelatococcaceae</taxon>
        <taxon>Chelatococcus</taxon>
    </lineage>
</organism>
<feature type="signal peptide" evidence="2">
    <location>
        <begin position="1"/>
        <end position="17"/>
    </location>
</feature>
<reference evidence="3 4" key="1">
    <citation type="submission" date="2018-05" db="EMBL/GenBank/DDBJ databases">
        <title>Genomic Encyclopedia of Type Strains, Phase IV (KMG-IV): sequencing the most valuable type-strain genomes for metagenomic binning, comparative biology and taxonomic classification.</title>
        <authorList>
            <person name="Goeker M."/>
        </authorList>
    </citation>
    <scope>NUCLEOTIDE SEQUENCE [LARGE SCALE GENOMIC DNA]</scope>
    <source>
        <strain evidence="3 4">DSM 6462</strain>
    </source>
</reference>
<feature type="chain" id="PRO_5016086602" evidence="2">
    <location>
        <begin position="18"/>
        <end position="153"/>
    </location>
</feature>
<keyword evidence="2" id="KW-0732">Signal</keyword>
<dbReference type="AlphaFoldDB" id="A0A2V3TRC6"/>
<evidence type="ECO:0000256" key="2">
    <source>
        <dbReference type="SAM" id="SignalP"/>
    </source>
</evidence>
<dbReference type="RefSeq" id="WP_068184794.1">
    <property type="nucleotide sequence ID" value="NZ_JAHBRY010000004.1"/>
</dbReference>
<dbReference type="Proteomes" id="UP000248021">
    <property type="component" value="Unassembled WGS sequence"/>
</dbReference>
<dbReference type="EMBL" id="QJJK01000021">
    <property type="protein sequence ID" value="PXW51150.1"/>
    <property type="molecule type" value="Genomic_DNA"/>
</dbReference>
<evidence type="ECO:0000313" key="3">
    <source>
        <dbReference type="EMBL" id="PXW51150.1"/>
    </source>
</evidence>
<proteinExistence type="predicted"/>
<evidence type="ECO:0000256" key="1">
    <source>
        <dbReference type="SAM" id="MobiDB-lite"/>
    </source>
</evidence>
<comment type="caution">
    <text evidence="3">The sequence shown here is derived from an EMBL/GenBank/DDBJ whole genome shotgun (WGS) entry which is preliminary data.</text>
</comment>
<name>A0A2V3TRC6_9HYPH</name>
<evidence type="ECO:0000313" key="4">
    <source>
        <dbReference type="Proteomes" id="UP000248021"/>
    </source>
</evidence>
<sequence length="153" mass="16132">MALTVRAFLKFILSAFAIGLGGMGASATEGDRHEVTTLSNLIGRLRSDAALRARFAGNPRGTLSEHGIDPSPYNLPDAMNAEQMGRLLAQNSPALAPNDEPPPAPQRPAAPAAVYGPPPRTPVQEPAPPVPQEKQPLRGIHTIIYGPPPGPRK</sequence>
<dbReference type="OrthoDB" id="9832784at2"/>
<gene>
    <name evidence="3" type="ORF">C7450_12141</name>
</gene>